<protein>
    <submittedName>
        <fullName evidence="2">Helix-turn-helix transcriptional regulator</fullName>
    </submittedName>
</protein>
<dbReference type="Proteomes" id="UP000503251">
    <property type="component" value="Chromosome"/>
</dbReference>
<organism evidence="2 3">
    <name type="scientific">Oceanidesulfovibrio marinus</name>
    <dbReference type="NCBI Taxonomy" id="370038"/>
    <lineage>
        <taxon>Bacteria</taxon>
        <taxon>Pseudomonadati</taxon>
        <taxon>Thermodesulfobacteriota</taxon>
        <taxon>Desulfovibrionia</taxon>
        <taxon>Desulfovibrionales</taxon>
        <taxon>Desulfovibrionaceae</taxon>
        <taxon>Oceanidesulfovibrio</taxon>
    </lineage>
</organism>
<reference evidence="2 3" key="1">
    <citation type="submission" date="2019-04" db="EMBL/GenBank/DDBJ databases">
        <title>Isolation and culture of sulfate reducing bacteria from the cold seep of the South China Sea.</title>
        <authorList>
            <person name="Sun C."/>
            <person name="Liu R."/>
        </authorList>
    </citation>
    <scope>NUCLEOTIDE SEQUENCE [LARGE SCALE GENOMIC DNA]</scope>
    <source>
        <strain evidence="2 3">CS1</strain>
    </source>
</reference>
<evidence type="ECO:0000313" key="2">
    <source>
        <dbReference type="EMBL" id="QJT10244.1"/>
    </source>
</evidence>
<evidence type="ECO:0000313" key="3">
    <source>
        <dbReference type="Proteomes" id="UP000503251"/>
    </source>
</evidence>
<dbReference type="Gene3D" id="1.10.260.40">
    <property type="entry name" value="lambda repressor-like DNA-binding domains"/>
    <property type="match status" value="1"/>
</dbReference>
<proteinExistence type="predicted"/>
<dbReference type="SUPFAM" id="SSF47413">
    <property type="entry name" value="lambda repressor-like DNA-binding domains"/>
    <property type="match status" value="1"/>
</dbReference>
<dbReference type="SMART" id="SM00530">
    <property type="entry name" value="HTH_XRE"/>
    <property type="match status" value="1"/>
</dbReference>
<dbReference type="CDD" id="cd00093">
    <property type="entry name" value="HTH_XRE"/>
    <property type="match status" value="1"/>
</dbReference>
<keyword evidence="3" id="KW-1185">Reference proteome</keyword>
<dbReference type="InterPro" id="IPR001387">
    <property type="entry name" value="Cro/C1-type_HTH"/>
</dbReference>
<dbReference type="EMBL" id="CP039543">
    <property type="protein sequence ID" value="QJT10244.1"/>
    <property type="molecule type" value="Genomic_DNA"/>
</dbReference>
<sequence>MTIEHTNVEHQVLRGPDGEPLYAVIPWDVFVERFGAEADEDVTIPHGVIVIEDETGCSLIRAWREHLGLTQAEIAKRMEISRGAYAQMEALDARPRPTTLKKIARAMGVHWRQLQD</sequence>
<accession>A0ABX6NHY1</accession>
<dbReference type="PROSITE" id="PS50943">
    <property type="entry name" value="HTH_CROC1"/>
    <property type="match status" value="1"/>
</dbReference>
<evidence type="ECO:0000259" key="1">
    <source>
        <dbReference type="PROSITE" id="PS50943"/>
    </source>
</evidence>
<dbReference type="RefSeq" id="WP_171267840.1">
    <property type="nucleotide sequence ID" value="NZ_CP039543.1"/>
</dbReference>
<gene>
    <name evidence="2" type="ORF">E8L03_15480</name>
</gene>
<feature type="domain" description="HTH cro/C1-type" evidence="1">
    <location>
        <begin position="60"/>
        <end position="114"/>
    </location>
</feature>
<name>A0ABX6NHY1_9BACT</name>
<dbReference type="InterPro" id="IPR010982">
    <property type="entry name" value="Lambda_DNA-bd_dom_sf"/>
</dbReference>
<dbReference type="Pfam" id="PF01381">
    <property type="entry name" value="HTH_3"/>
    <property type="match status" value="1"/>
</dbReference>